<feature type="domain" description="HTH luxR-type" evidence="1">
    <location>
        <begin position="126"/>
        <end position="183"/>
    </location>
</feature>
<dbReference type="AlphaFoldDB" id="A0A1B1UKJ5"/>
<reference evidence="2 3" key="1">
    <citation type="submission" date="2016-07" db="EMBL/GenBank/DDBJ databases">
        <title>Complete genome sequence of Bradyrhizobium icense LMTR 13T, a potential inoculant strain isolated from lima bean (Phaseolus lunatus) in Peru.</title>
        <authorList>
            <person name="Ormeno-Orrillo E."/>
            <person name="Duran D."/>
            <person name="Rogel M.A."/>
            <person name="Rey L."/>
            <person name="Imperial J."/>
            <person name="Ruiz-Argueso T."/>
            <person name="Martinez-Romero E."/>
        </authorList>
    </citation>
    <scope>NUCLEOTIDE SEQUENCE [LARGE SCALE GENOMIC DNA]</scope>
    <source>
        <strain evidence="2 3">LMTR 13</strain>
    </source>
</reference>
<dbReference type="SUPFAM" id="SSF46894">
    <property type="entry name" value="C-terminal effector domain of the bipartite response regulators"/>
    <property type="match status" value="1"/>
</dbReference>
<organism evidence="2 3">
    <name type="scientific">Bradyrhizobium icense</name>
    <dbReference type="NCBI Taxonomy" id="1274631"/>
    <lineage>
        <taxon>Bacteria</taxon>
        <taxon>Pseudomonadati</taxon>
        <taxon>Pseudomonadota</taxon>
        <taxon>Alphaproteobacteria</taxon>
        <taxon>Hyphomicrobiales</taxon>
        <taxon>Nitrobacteraceae</taxon>
        <taxon>Bradyrhizobium</taxon>
    </lineage>
</organism>
<dbReference type="GO" id="GO:0006355">
    <property type="term" value="P:regulation of DNA-templated transcription"/>
    <property type="evidence" value="ECO:0007669"/>
    <property type="project" value="InterPro"/>
</dbReference>
<dbReference type="Gene3D" id="1.10.10.10">
    <property type="entry name" value="Winged helix-like DNA-binding domain superfamily/Winged helix DNA-binding domain"/>
    <property type="match status" value="1"/>
</dbReference>
<dbReference type="EMBL" id="CP016428">
    <property type="protein sequence ID" value="ANW03314.1"/>
    <property type="molecule type" value="Genomic_DNA"/>
</dbReference>
<dbReference type="OrthoDB" id="7444822at2"/>
<dbReference type="SMART" id="SM00421">
    <property type="entry name" value="HTH_LUXR"/>
    <property type="match status" value="1"/>
</dbReference>
<dbReference type="KEGG" id="bic:LMTR13_27415"/>
<evidence type="ECO:0000313" key="3">
    <source>
        <dbReference type="Proteomes" id="UP000092839"/>
    </source>
</evidence>
<dbReference type="RefSeq" id="WP_065730498.1">
    <property type="nucleotide sequence ID" value="NZ_CP016428.1"/>
</dbReference>
<accession>A0A1B1UKJ5</accession>
<proteinExistence type="predicted"/>
<evidence type="ECO:0000313" key="2">
    <source>
        <dbReference type="EMBL" id="ANW03314.1"/>
    </source>
</evidence>
<protein>
    <submittedName>
        <fullName evidence="2">Transcriptional regulator</fullName>
    </submittedName>
</protein>
<gene>
    <name evidence="2" type="ORF">LMTR13_27415</name>
</gene>
<keyword evidence="3" id="KW-1185">Reference proteome</keyword>
<dbReference type="InterPro" id="IPR000792">
    <property type="entry name" value="Tscrpt_reg_LuxR_C"/>
</dbReference>
<dbReference type="STRING" id="1274631.LMTR13_27415"/>
<evidence type="ECO:0000259" key="1">
    <source>
        <dbReference type="SMART" id="SM00421"/>
    </source>
</evidence>
<dbReference type="InterPro" id="IPR016032">
    <property type="entry name" value="Sig_transdc_resp-reg_C-effctor"/>
</dbReference>
<name>A0A1B1UKJ5_9BRAD</name>
<dbReference type="InterPro" id="IPR036388">
    <property type="entry name" value="WH-like_DNA-bd_sf"/>
</dbReference>
<dbReference type="Proteomes" id="UP000092839">
    <property type="component" value="Chromosome"/>
</dbReference>
<dbReference type="GO" id="GO:0003677">
    <property type="term" value="F:DNA binding"/>
    <property type="evidence" value="ECO:0007669"/>
    <property type="project" value="InterPro"/>
</dbReference>
<sequence length="187" mass="20511">MIGALGLLKRPAIVVDRHGMVLDVNDDALKLFDDDLSIKGKRLFAADPQSRMRLDRLVNQIRLASSNPGRTTLQTVIARRQGRPVVVDAFVQGLEGEDLLPDVGALLLLTDLNENLQVSQSSLMEIFGLTPAQARLASLLVEGKALEEIALDMKISPGTARNHLKAVFLRTGTRRQAELVSLLSRLR</sequence>